<comment type="caution">
    <text evidence="2">The sequence shown here is derived from an EMBL/GenBank/DDBJ whole genome shotgun (WGS) entry which is preliminary data.</text>
</comment>
<sequence length="64" mass="7358">MTRHFYSITPSFMRSQGGQPKGVRGATPVRPHFFPELAEVEPKTAEQRRAEYERKRNNIVEVAA</sequence>
<accession>A0A1M2V0W0</accession>
<reference evidence="2" key="1">
    <citation type="submission" date="2016-11" db="EMBL/GenBank/DDBJ databases">
        <title>Draft Genome Sequence of Marinobacter hydrocarbonoclasticus strain STW2, a polyaromatic aromatic hydrocarbon degrading and denitrifying bacterium from rhizosphere of Seagrass Enhalus acodoides.</title>
        <authorList>
            <person name="Ling J."/>
            <person name="Dong J."/>
        </authorList>
    </citation>
    <scope>NUCLEOTIDE SEQUENCE [LARGE SCALE GENOMIC DNA]</scope>
    <source>
        <strain evidence="2">STW2</strain>
    </source>
</reference>
<dbReference type="Proteomes" id="UP000183986">
    <property type="component" value="Unassembled WGS sequence"/>
</dbReference>
<evidence type="ECO:0000313" key="2">
    <source>
        <dbReference type="EMBL" id="OJT01206.1"/>
    </source>
</evidence>
<keyword evidence="3" id="KW-1185">Reference proteome</keyword>
<organism evidence="2 3">
    <name type="scientific">Marinobacter nauticus</name>
    <name type="common">Marinobacter hydrocarbonoclasticus</name>
    <name type="synonym">Marinobacter aquaeolei</name>
    <dbReference type="NCBI Taxonomy" id="2743"/>
    <lineage>
        <taxon>Bacteria</taxon>
        <taxon>Pseudomonadati</taxon>
        <taxon>Pseudomonadota</taxon>
        <taxon>Gammaproteobacteria</taxon>
        <taxon>Pseudomonadales</taxon>
        <taxon>Marinobacteraceae</taxon>
        <taxon>Marinobacter</taxon>
    </lineage>
</organism>
<evidence type="ECO:0000256" key="1">
    <source>
        <dbReference type="SAM" id="MobiDB-lite"/>
    </source>
</evidence>
<evidence type="ECO:0000313" key="3">
    <source>
        <dbReference type="Proteomes" id="UP000183986"/>
    </source>
</evidence>
<dbReference type="RefSeq" id="WP_072677971.1">
    <property type="nucleotide sequence ID" value="NZ_MPKY01000001.1"/>
</dbReference>
<dbReference type="AlphaFoldDB" id="A0A1M2V0W0"/>
<name>A0A1M2V0W0_MARNT</name>
<feature type="compositionally biased region" description="Polar residues" evidence="1">
    <location>
        <begin position="8"/>
        <end position="18"/>
    </location>
</feature>
<proteinExistence type="predicted"/>
<feature type="region of interest" description="Disordered" evidence="1">
    <location>
        <begin position="1"/>
        <end position="29"/>
    </location>
</feature>
<gene>
    <name evidence="2" type="ORF">BEE62_14740</name>
</gene>
<dbReference type="EMBL" id="MPKY01000001">
    <property type="protein sequence ID" value="OJT01206.1"/>
    <property type="molecule type" value="Genomic_DNA"/>
</dbReference>
<protein>
    <submittedName>
        <fullName evidence="2">Uncharacterized protein</fullName>
    </submittedName>
</protein>